<gene>
    <name evidence="2" type="ORF">Psed_6904</name>
</gene>
<feature type="domain" description="DUF8175" evidence="1">
    <location>
        <begin position="2"/>
        <end position="138"/>
    </location>
</feature>
<evidence type="ECO:0000313" key="2">
    <source>
        <dbReference type="EMBL" id="AEA28972.1"/>
    </source>
</evidence>
<dbReference type="AlphaFoldDB" id="F2L6Z9"/>
<keyword evidence="2" id="KW-0614">Plasmid</keyword>
<name>F2L6Z9_PSEUX</name>
<organism evidence="2">
    <name type="scientific">Pseudonocardia dioxanivorans (strain ATCC 55486 / DSM 44775 / JCM 13855 / CB1190)</name>
    <dbReference type="NCBI Taxonomy" id="675635"/>
    <lineage>
        <taxon>Bacteria</taxon>
        <taxon>Bacillati</taxon>
        <taxon>Actinomycetota</taxon>
        <taxon>Actinomycetes</taxon>
        <taxon>Pseudonocardiales</taxon>
        <taxon>Pseudonocardiaceae</taxon>
        <taxon>Pseudonocardia</taxon>
    </lineage>
</organism>
<evidence type="ECO:0000259" key="1">
    <source>
        <dbReference type="Pfam" id="PF26526"/>
    </source>
</evidence>
<sequence>MISDGLASGFSDDELGAVIAAINIDARLSPALGPAVYEPTLRQQCVGDIDGVLQALPTVVRQGTPDSTFPTQYYYKIIDGSVAARALDISIVAATPQATQLGGYAELTRTVYWYQGDWKLQVPTPRPRIVNSTDGYTPLAGQPHA</sequence>
<reference evidence="2" key="1">
    <citation type="journal article" date="2011" name="J. Bacteriol.">
        <title>Genome sequence of the 1,4-dioxane-degrading Pseudonocardia dioxanivorans strain CB1190.</title>
        <authorList>
            <person name="Sales C.M."/>
            <person name="Mahendra S."/>
            <person name="Grostern A."/>
            <person name="Parales R.E."/>
            <person name="Goodwin L.A."/>
            <person name="Woyke T."/>
            <person name="Nolan M."/>
            <person name="Lapidus A."/>
            <person name="Chertkov O."/>
            <person name="Ovchinnikova G."/>
            <person name="Sczyrba A."/>
            <person name="Alvarez-Cohen L."/>
        </authorList>
    </citation>
    <scope>NUCLEOTIDE SEQUENCE</scope>
    <source>
        <strain evidence="2">CB1190</strain>
        <plasmid evidence="2">pPSED02</plasmid>
    </source>
</reference>
<accession>F2L6Z9</accession>
<proteinExistence type="predicted"/>
<dbReference type="InterPro" id="IPR058488">
    <property type="entry name" value="DUF8175"/>
</dbReference>
<protein>
    <recommendedName>
        <fullName evidence="1">DUF8175 domain-containing protein</fullName>
    </recommendedName>
</protein>
<geneLocation type="plasmid" evidence="2">
    <name>pPSED02</name>
</geneLocation>
<dbReference type="EMBL" id="CP002596">
    <property type="protein sequence ID" value="AEA28972.1"/>
    <property type="molecule type" value="Genomic_DNA"/>
</dbReference>
<dbReference type="Pfam" id="PF26526">
    <property type="entry name" value="DUF8175"/>
    <property type="match status" value="1"/>
</dbReference>